<comment type="function">
    <text evidence="11">GDP-dissociation inhibitor preventing the GDP to GTP exchange of most Rab proteins. By keeping these small GTPases in their inactive GDP-bound form regulates intracellular membrane trafficking. Negatively regulates protein transport to the cilium and ciliogenesis through the inhibition of RAB8A.</text>
</comment>
<keyword evidence="15" id="KW-1185">Reference proteome</keyword>
<dbReference type="PRINTS" id="PR00891">
    <property type="entry name" value="RABGDIREP"/>
</dbReference>
<dbReference type="HOGENOM" id="CLU_021695_0_0_1"/>
<proteinExistence type="inferred from homology"/>
<evidence type="ECO:0000313" key="14">
    <source>
        <dbReference type="Ensembl" id="ENSMODP00000037351.1"/>
    </source>
</evidence>
<dbReference type="InParanoid" id="F7BG52"/>
<dbReference type="GO" id="GO:0005794">
    <property type="term" value="C:Golgi apparatus"/>
    <property type="evidence" value="ECO:0007669"/>
    <property type="project" value="UniProtKB-SubCell"/>
</dbReference>
<accession>F7BG52</accession>
<dbReference type="GO" id="GO:0015031">
    <property type="term" value="P:protein transport"/>
    <property type="evidence" value="ECO:0007669"/>
    <property type="project" value="InterPro"/>
</dbReference>
<keyword evidence="7" id="KW-0597">Phosphoprotein</keyword>
<evidence type="ECO:0000256" key="4">
    <source>
        <dbReference type="ARBA" id="ARBA00005593"/>
    </source>
</evidence>
<reference evidence="14" key="3">
    <citation type="submission" date="2025-09" db="UniProtKB">
        <authorList>
            <consortium name="Ensembl"/>
        </authorList>
    </citation>
    <scope>IDENTIFICATION</scope>
</reference>
<dbReference type="Gene3D" id="3.30.519.10">
    <property type="entry name" value="Guanine Nucleotide Dissociation Inhibitor, domain 2"/>
    <property type="match status" value="1"/>
</dbReference>
<comment type="similarity">
    <text evidence="4 13">Belongs to the Rab GDI family.</text>
</comment>
<dbReference type="eggNOG" id="KOG1439">
    <property type="taxonomic scope" value="Eukaryota"/>
</dbReference>
<dbReference type="Ensembl" id="ENSMODT00000038949.1">
    <property type="protein sequence ID" value="ENSMODP00000037351.1"/>
    <property type="gene ID" value="ENSMODG00000025197.1"/>
</dbReference>
<dbReference type="Gene3D" id="1.10.405.10">
    <property type="entry name" value="Guanine Nucleotide Dissociation Inhibitor, domain 1"/>
    <property type="match status" value="1"/>
</dbReference>
<keyword evidence="5 13" id="KW-0343">GTPase activation</keyword>
<keyword evidence="10" id="KW-0472">Membrane</keyword>
<dbReference type="GO" id="GO:0016192">
    <property type="term" value="P:vesicle-mediated transport"/>
    <property type="evidence" value="ECO:0000318"/>
    <property type="project" value="GO_Central"/>
</dbReference>
<protein>
    <recommendedName>
        <fullName evidence="13">Rab GDP dissociation inhibitor</fullName>
    </recommendedName>
</protein>
<evidence type="ECO:0000256" key="10">
    <source>
        <dbReference type="ARBA" id="ARBA00023136"/>
    </source>
</evidence>
<comment type="subunit">
    <text evidence="12">Interacts with RHOH. Interacts with the GDP-bound inactive forms of RAB3A, RAB3B, RAB3C, RAB5A, RAB5B, RAB5C, RAB8A, RAB8B, RAB10, RAB12, RAB35, and RAB43; binds RAB3D to a lesser extent. Interacts with DZIP1; this interaction negatively regulates the interaction of GDI2 with GDP-bound RAB8A.</text>
</comment>
<dbReference type="SUPFAM" id="SSF51905">
    <property type="entry name" value="FAD/NAD(P)-binding domain"/>
    <property type="match status" value="2"/>
</dbReference>
<keyword evidence="9" id="KW-0333">Golgi apparatus</keyword>
<dbReference type="GO" id="GO:0005829">
    <property type="term" value="C:cytosol"/>
    <property type="evidence" value="ECO:0000318"/>
    <property type="project" value="GO_Central"/>
</dbReference>
<evidence type="ECO:0000256" key="11">
    <source>
        <dbReference type="ARBA" id="ARBA00045960"/>
    </source>
</evidence>
<evidence type="ECO:0000256" key="7">
    <source>
        <dbReference type="ARBA" id="ARBA00022553"/>
    </source>
</evidence>
<dbReference type="FunFam" id="1.10.405.10:FF:000001">
    <property type="entry name" value="Rab GDP dissociation inhibitor"/>
    <property type="match status" value="1"/>
</dbReference>
<dbReference type="GeneTree" id="ENSGT00950000182994"/>
<dbReference type="GO" id="GO:0005096">
    <property type="term" value="F:GTPase activator activity"/>
    <property type="evidence" value="ECO:0007669"/>
    <property type="project" value="UniProtKB-KW"/>
</dbReference>
<keyword evidence="8" id="KW-0007">Acetylation</keyword>
<evidence type="ECO:0000256" key="13">
    <source>
        <dbReference type="RuleBase" id="RU363124"/>
    </source>
</evidence>
<dbReference type="InterPro" id="IPR018203">
    <property type="entry name" value="GDP_dissociation_inhibitor"/>
</dbReference>
<dbReference type="OMA" id="AHFESAC"/>
<dbReference type="GO" id="GO:0016020">
    <property type="term" value="C:membrane"/>
    <property type="evidence" value="ECO:0007669"/>
    <property type="project" value="UniProtKB-SubCell"/>
</dbReference>
<dbReference type="Bgee" id="ENSMODG00000025197">
    <property type="expression patterns" value="Expressed in spermatid and 3 other cell types or tissues"/>
</dbReference>
<comment type="subcellular location">
    <subcellularLocation>
        <location evidence="2 13">Cytoplasm</location>
    </subcellularLocation>
    <subcellularLocation>
        <location evidence="3">Golgi apparatus</location>
        <location evidence="3">trans-Golgi network</location>
    </subcellularLocation>
    <subcellularLocation>
        <location evidence="1">Membrane</location>
        <topology evidence="1">Peripheral membrane protein</topology>
    </subcellularLocation>
</comment>
<dbReference type="AlphaFoldDB" id="F7BG52"/>
<evidence type="ECO:0000256" key="9">
    <source>
        <dbReference type="ARBA" id="ARBA00023034"/>
    </source>
</evidence>
<dbReference type="PANTHER" id="PTHR11787:SF1">
    <property type="entry name" value="RAB GDP DISSOCIATION INHIBITOR BETA"/>
    <property type="match status" value="1"/>
</dbReference>
<evidence type="ECO:0000256" key="5">
    <source>
        <dbReference type="ARBA" id="ARBA00022468"/>
    </source>
</evidence>
<dbReference type="Gene3D" id="3.50.50.60">
    <property type="entry name" value="FAD/NAD(P)-binding domain"/>
    <property type="match status" value="1"/>
</dbReference>
<dbReference type="Pfam" id="PF00996">
    <property type="entry name" value="GDI"/>
    <property type="match status" value="1"/>
</dbReference>
<organism evidence="14 15">
    <name type="scientific">Monodelphis domestica</name>
    <name type="common">Gray short-tailed opossum</name>
    <dbReference type="NCBI Taxonomy" id="13616"/>
    <lineage>
        <taxon>Eukaryota</taxon>
        <taxon>Metazoa</taxon>
        <taxon>Chordata</taxon>
        <taxon>Craniata</taxon>
        <taxon>Vertebrata</taxon>
        <taxon>Euteleostomi</taxon>
        <taxon>Mammalia</taxon>
        <taxon>Metatheria</taxon>
        <taxon>Didelphimorphia</taxon>
        <taxon>Didelphidae</taxon>
        <taxon>Monodelphis</taxon>
    </lineage>
</organism>
<evidence type="ECO:0000256" key="8">
    <source>
        <dbReference type="ARBA" id="ARBA00022990"/>
    </source>
</evidence>
<evidence type="ECO:0000313" key="15">
    <source>
        <dbReference type="Proteomes" id="UP000002280"/>
    </source>
</evidence>
<sequence>MNKDYDVIILGTGLKECALGSLLASLGKKILHIDRSAQHGGGSASLMSPLNVAYRHFSMSSSSSATMGRGRSCKVDLLPKFLMAKGQLVRILAHMDALRYLDLRVVEAGFLLKGSRIYKVPSTETEALASGLMGLFEKRRFRKFFVYALNFDEQDPRTYEGLDLRKTTVKDLFRRFDLGQDVTEFTGHALALNRTNSYLERPCIEILEKIQLYTESLTKNGKSPYLYPSFGIGELAQAFARMTSSQGGVFVTNRLVEEILIREGRVVGIRSEGQITRCKQLICDPSYVPDRVRKVGQVIRAICILGHPVKNTNGANSGLIIVPSAQANRRSDIYIFLTSSVHSVAVQGKYIAIVSTAVESKDPEKEIHLALELLEPIEQKFFYISDLHVPNDLGTNSQIFITTSYDATAHFESACADIKEIYRRMTGFELKFD</sequence>
<reference evidence="14" key="2">
    <citation type="submission" date="2025-08" db="UniProtKB">
        <authorList>
            <consortium name="Ensembl"/>
        </authorList>
    </citation>
    <scope>IDENTIFICATION</scope>
</reference>
<dbReference type="STRING" id="13616.ENSMODP00000037351"/>
<evidence type="ECO:0000256" key="12">
    <source>
        <dbReference type="ARBA" id="ARBA00066224"/>
    </source>
</evidence>
<dbReference type="InterPro" id="IPR036188">
    <property type="entry name" value="FAD/NAD-bd_sf"/>
</dbReference>
<dbReference type="InterPro" id="IPR000806">
    <property type="entry name" value="RabGDI"/>
</dbReference>
<dbReference type="GO" id="GO:0007264">
    <property type="term" value="P:small GTPase-mediated signal transduction"/>
    <property type="evidence" value="ECO:0007669"/>
    <property type="project" value="InterPro"/>
</dbReference>
<dbReference type="PRINTS" id="PR00892">
    <property type="entry name" value="RABGDI"/>
</dbReference>
<keyword evidence="6 13" id="KW-0963">Cytoplasm</keyword>
<comment type="function">
    <text evidence="13">Regulates the GDP/GTP exchange reaction of most RAB proteins by inhibiting the dissociation of GDP from them, and the subsequent binding of GTP.</text>
</comment>
<name>F7BG52_MONDO</name>
<dbReference type="Proteomes" id="UP000002280">
    <property type="component" value="Chromosome X"/>
</dbReference>
<evidence type="ECO:0000256" key="3">
    <source>
        <dbReference type="ARBA" id="ARBA00004601"/>
    </source>
</evidence>
<dbReference type="PANTHER" id="PTHR11787">
    <property type="entry name" value="RAB GDP-DISSOCIATION INHIBITOR"/>
    <property type="match status" value="1"/>
</dbReference>
<reference evidence="14 15" key="1">
    <citation type="journal article" date="2007" name="Nature">
        <title>Genome of the marsupial Monodelphis domestica reveals innovation in non-coding sequences.</title>
        <authorList>
            <person name="Mikkelsen T.S."/>
            <person name="Wakefield M.J."/>
            <person name="Aken B."/>
            <person name="Amemiya C.T."/>
            <person name="Chang J.L."/>
            <person name="Duke S."/>
            <person name="Garber M."/>
            <person name="Gentles A.J."/>
            <person name="Goodstadt L."/>
            <person name="Heger A."/>
            <person name="Jurka J."/>
            <person name="Kamal M."/>
            <person name="Mauceli E."/>
            <person name="Searle S.M."/>
            <person name="Sharpe T."/>
            <person name="Baker M.L."/>
            <person name="Batzer M.A."/>
            <person name="Benos P.V."/>
            <person name="Belov K."/>
            <person name="Clamp M."/>
            <person name="Cook A."/>
            <person name="Cuff J."/>
            <person name="Das R."/>
            <person name="Davidow L."/>
            <person name="Deakin J.E."/>
            <person name="Fazzari M.J."/>
            <person name="Glass J.L."/>
            <person name="Grabherr M."/>
            <person name="Greally J.M."/>
            <person name="Gu W."/>
            <person name="Hore T.A."/>
            <person name="Huttley G.A."/>
            <person name="Kleber M."/>
            <person name="Jirtle R.L."/>
            <person name="Koina E."/>
            <person name="Lee J.T."/>
            <person name="Mahony S."/>
            <person name="Marra M.A."/>
            <person name="Miller R.D."/>
            <person name="Nicholls R.D."/>
            <person name="Oda M."/>
            <person name="Papenfuss A.T."/>
            <person name="Parra Z.E."/>
            <person name="Pollock D.D."/>
            <person name="Ray D.A."/>
            <person name="Schein J.E."/>
            <person name="Speed T.P."/>
            <person name="Thompson K."/>
            <person name="VandeBerg J.L."/>
            <person name="Wade C.M."/>
            <person name="Walker J.A."/>
            <person name="Waters P.D."/>
            <person name="Webber C."/>
            <person name="Weidman J.R."/>
            <person name="Xie X."/>
            <person name="Zody M.C."/>
            <person name="Baldwin J."/>
            <person name="Abdouelleil A."/>
            <person name="Abdulkadir J."/>
            <person name="Abebe A."/>
            <person name="Abera B."/>
            <person name="Abreu J."/>
            <person name="Acer S.C."/>
            <person name="Aftuck L."/>
            <person name="Alexander A."/>
            <person name="An P."/>
            <person name="Anderson E."/>
            <person name="Anderson S."/>
            <person name="Arachi H."/>
            <person name="Azer M."/>
            <person name="Bachantsang P."/>
            <person name="Barry A."/>
            <person name="Bayul T."/>
            <person name="Berlin A."/>
            <person name="Bessette D."/>
            <person name="Bloom T."/>
            <person name="Bloom T."/>
            <person name="Boguslavskiy L."/>
            <person name="Bonnet C."/>
            <person name="Boukhgalter B."/>
            <person name="Bourzgui I."/>
            <person name="Brown A."/>
            <person name="Cahill P."/>
            <person name="Channer S."/>
            <person name="Cheshatsang Y."/>
            <person name="Chuda L."/>
            <person name="Citroen M."/>
            <person name="Collymore A."/>
            <person name="Cooke P."/>
            <person name="Costello M."/>
            <person name="D'Aco K."/>
            <person name="Daza R."/>
            <person name="De Haan G."/>
            <person name="DeGray S."/>
            <person name="DeMaso C."/>
            <person name="Dhargay N."/>
            <person name="Dooley K."/>
            <person name="Dooley E."/>
            <person name="Doricent M."/>
            <person name="Dorje P."/>
            <person name="Dorjee K."/>
            <person name="Dupes A."/>
            <person name="Elong R."/>
            <person name="Falk J."/>
            <person name="Farina A."/>
            <person name="Faro S."/>
            <person name="Ferguson D."/>
            <person name="Fisher S."/>
            <person name="Foley C.D."/>
            <person name="Franke A."/>
            <person name="Friedrich D."/>
            <person name="Gadbois L."/>
            <person name="Gearin G."/>
            <person name="Gearin C.R."/>
            <person name="Giannoukos G."/>
            <person name="Goode T."/>
            <person name="Graham J."/>
            <person name="Grandbois E."/>
            <person name="Grewal S."/>
            <person name="Gyaltsen K."/>
            <person name="Hafez N."/>
            <person name="Hagos B."/>
            <person name="Hall J."/>
            <person name="Henson C."/>
            <person name="Hollinger A."/>
            <person name="Honan T."/>
            <person name="Huard M.D."/>
            <person name="Hughes L."/>
            <person name="Hurhula B."/>
            <person name="Husby M.E."/>
            <person name="Kamat A."/>
            <person name="Kanga B."/>
            <person name="Kashin S."/>
            <person name="Khazanovich D."/>
            <person name="Kisner P."/>
            <person name="Lance K."/>
            <person name="Lara M."/>
            <person name="Lee W."/>
            <person name="Lennon N."/>
            <person name="Letendre F."/>
            <person name="LeVine R."/>
            <person name="Lipovsky A."/>
            <person name="Liu X."/>
            <person name="Liu J."/>
            <person name="Liu S."/>
            <person name="Lokyitsang T."/>
            <person name="Lokyitsang Y."/>
            <person name="Lubonja R."/>
            <person name="Lui A."/>
            <person name="MacDonald P."/>
            <person name="Magnisalis V."/>
            <person name="Maru K."/>
            <person name="Matthews C."/>
            <person name="McCusker W."/>
            <person name="McDonough S."/>
            <person name="Mehta T."/>
            <person name="Meldrim J."/>
            <person name="Meneus L."/>
            <person name="Mihai O."/>
            <person name="Mihalev A."/>
            <person name="Mihova T."/>
            <person name="Mittelman R."/>
            <person name="Mlenga V."/>
            <person name="Montmayeur A."/>
            <person name="Mulrain L."/>
            <person name="Navidi A."/>
            <person name="Naylor J."/>
            <person name="Negash T."/>
            <person name="Nguyen T."/>
            <person name="Nguyen N."/>
            <person name="Nicol R."/>
            <person name="Norbu C."/>
            <person name="Norbu N."/>
            <person name="Novod N."/>
            <person name="O'Neill B."/>
            <person name="Osman S."/>
            <person name="Markiewicz E."/>
            <person name="Oyono O.L."/>
            <person name="Patti C."/>
            <person name="Phunkhang P."/>
            <person name="Pierre F."/>
            <person name="Priest M."/>
            <person name="Raghuraman S."/>
            <person name="Rege F."/>
            <person name="Reyes R."/>
            <person name="Rise C."/>
            <person name="Rogov P."/>
            <person name="Ross K."/>
            <person name="Ryan E."/>
            <person name="Settipalli S."/>
            <person name="Shea T."/>
            <person name="Sherpa N."/>
            <person name="Shi L."/>
            <person name="Shih D."/>
            <person name="Sparrow T."/>
            <person name="Spaulding J."/>
            <person name="Stalker J."/>
            <person name="Stange-Thomann N."/>
            <person name="Stavropoulos S."/>
            <person name="Stone C."/>
            <person name="Strader C."/>
            <person name="Tesfaye S."/>
            <person name="Thomson T."/>
            <person name="Thoulutsang Y."/>
            <person name="Thoulutsang D."/>
            <person name="Topham K."/>
            <person name="Topping I."/>
            <person name="Tsamla T."/>
            <person name="Vassiliev H."/>
            <person name="Vo A."/>
            <person name="Wangchuk T."/>
            <person name="Wangdi T."/>
            <person name="Weiand M."/>
            <person name="Wilkinson J."/>
            <person name="Wilson A."/>
            <person name="Yadav S."/>
            <person name="Young G."/>
            <person name="Yu Q."/>
            <person name="Zembek L."/>
            <person name="Zhong D."/>
            <person name="Zimmer A."/>
            <person name="Zwirko Z."/>
            <person name="Jaffe D.B."/>
            <person name="Alvarez P."/>
            <person name="Brockman W."/>
            <person name="Butler J."/>
            <person name="Chin C."/>
            <person name="Gnerre S."/>
            <person name="MacCallum I."/>
            <person name="Graves J.A."/>
            <person name="Ponting C.P."/>
            <person name="Breen M."/>
            <person name="Samollow P.B."/>
            <person name="Lander E.S."/>
            <person name="Lindblad-Toh K."/>
        </authorList>
    </citation>
    <scope>NUCLEOTIDE SEQUENCE [LARGE SCALE GENOMIC DNA]</scope>
</reference>
<evidence type="ECO:0000256" key="6">
    <source>
        <dbReference type="ARBA" id="ARBA00022490"/>
    </source>
</evidence>
<dbReference type="GO" id="GO:0005093">
    <property type="term" value="F:Rab GDP-dissociation inhibitor activity"/>
    <property type="evidence" value="ECO:0000318"/>
    <property type="project" value="GO_Central"/>
</dbReference>
<evidence type="ECO:0000256" key="1">
    <source>
        <dbReference type="ARBA" id="ARBA00004170"/>
    </source>
</evidence>
<evidence type="ECO:0000256" key="2">
    <source>
        <dbReference type="ARBA" id="ARBA00004496"/>
    </source>
</evidence>